<name>A0A0E0LV56_ORYPU</name>
<dbReference type="GO" id="GO:0032468">
    <property type="term" value="P:Golgi calcium ion homeostasis"/>
    <property type="evidence" value="ECO:0007669"/>
    <property type="project" value="TreeGrafter"/>
</dbReference>
<keyword evidence="5 6" id="KW-0472">Membrane</keyword>
<evidence type="ECO:0000256" key="3">
    <source>
        <dbReference type="ARBA" id="ARBA00022692"/>
    </source>
</evidence>
<keyword evidence="4 6" id="KW-1133">Transmembrane helix</keyword>
<dbReference type="GO" id="GO:0005384">
    <property type="term" value="F:manganese ion transmembrane transporter activity"/>
    <property type="evidence" value="ECO:0007669"/>
    <property type="project" value="TreeGrafter"/>
</dbReference>
<dbReference type="STRING" id="4537.A0A0E0LV56"/>
<feature type="transmembrane region" description="Helical" evidence="6">
    <location>
        <begin position="175"/>
        <end position="195"/>
    </location>
</feature>
<protein>
    <recommendedName>
        <fullName evidence="6">GDT1 family protein</fullName>
    </recommendedName>
</protein>
<reference evidence="7" key="2">
    <citation type="submission" date="2018-05" db="EMBL/GenBank/DDBJ databases">
        <title>OpunRS2 (Oryza punctata Reference Sequence Version 2).</title>
        <authorList>
            <person name="Zhang J."/>
            <person name="Kudrna D."/>
            <person name="Lee S."/>
            <person name="Talag J."/>
            <person name="Welchert J."/>
            <person name="Wing R.A."/>
        </authorList>
    </citation>
    <scope>NUCLEOTIDE SEQUENCE [LARGE SCALE GENOMIC DNA]</scope>
</reference>
<dbReference type="PANTHER" id="PTHR12608:SF1">
    <property type="entry name" value="TRANSMEMBRANE PROTEIN 165"/>
    <property type="match status" value="1"/>
</dbReference>
<dbReference type="Pfam" id="PF01169">
    <property type="entry name" value="GDT1"/>
    <property type="match status" value="2"/>
</dbReference>
<accession>A0A0E0LV56</accession>
<dbReference type="HOGENOM" id="CLU_040186_0_2_1"/>
<dbReference type="GO" id="GO:0016020">
    <property type="term" value="C:membrane"/>
    <property type="evidence" value="ECO:0007669"/>
    <property type="project" value="UniProtKB-SubCell"/>
</dbReference>
<dbReference type="OMA" id="ILGHAIC"/>
<proteinExistence type="inferred from homology"/>
<dbReference type="EnsemblPlants" id="OPUNC08G13740.2">
    <property type="protein sequence ID" value="OPUNC08G13740.2"/>
    <property type="gene ID" value="OPUNC08G13740"/>
</dbReference>
<feature type="transmembrane region" description="Helical" evidence="6">
    <location>
        <begin position="234"/>
        <end position="253"/>
    </location>
</feature>
<comment type="subcellular location">
    <subcellularLocation>
        <location evidence="1 6">Membrane</location>
        <topology evidence="1 6">Multi-pass membrane protein</topology>
    </subcellularLocation>
</comment>
<evidence type="ECO:0000256" key="5">
    <source>
        <dbReference type="ARBA" id="ARBA00023136"/>
    </source>
</evidence>
<evidence type="ECO:0000256" key="6">
    <source>
        <dbReference type="RuleBase" id="RU365102"/>
    </source>
</evidence>
<feature type="transmembrane region" description="Helical" evidence="6">
    <location>
        <begin position="71"/>
        <end position="89"/>
    </location>
</feature>
<evidence type="ECO:0000256" key="4">
    <source>
        <dbReference type="ARBA" id="ARBA00022989"/>
    </source>
</evidence>
<evidence type="ECO:0000256" key="1">
    <source>
        <dbReference type="ARBA" id="ARBA00004141"/>
    </source>
</evidence>
<dbReference type="Proteomes" id="UP000026962">
    <property type="component" value="Chromosome 8"/>
</dbReference>
<evidence type="ECO:0000256" key="2">
    <source>
        <dbReference type="ARBA" id="ARBA00009190"/>
    </source>
</evidence>
<dbReference type="eggNOG" id="KOG2881">
    <property type="taxonomic scope" value="Eukaryota"/>
</dbReference>
<dbReference type="GO" id="GO:0015085">
    <property type="term" value="F:calcium ion transmembrane transporter activity"/>
    <property type="evidence" value="ECO:0007669"/>
    <property type="project" value="TreeGrafter"/>
</dbReference>
<dbReference type="GO" id="GO:0005794">
    <property type="term" value="C:Golgi apparatus"/>
    <property type="evidence" value="ECO:0007669"/>
    <property type="project" value="TreeGrafter"/>
</dbReference>
<keyword evidence="8" id="KW-1185">Reference proteome</keyword>
<dbReference type="Gramene" id="OPUNC08G13740.2">
    <property type="protein sequence ID" value="OPUNC08G13740.2"/>
    <property type="gene ID" value="OPUNC08G13740"/>
</dbReference>
<evidence type="ECO:0000313" key="8">
    <source>
        <dbReference type="Proteomes" id="UP000026962"/>
    </source>
</evidence>
<keyword evidence="3 6" id="KW-0812">Transmembrane</keyword>
<reference evidence="7" key="1">
    <citation type="submission" date="2015-04" db="UniProtKB">
        <authorList>
            <consortium name="EnsemblPlants"/>
        </authorList>
    </citation>
    <scope>IDENTIFICATION</scope>
</reference>
<dbReference type="AlphaFoldDB" id="A0A0E0LV56"/>
<comment type="similarity">
    <text evidence="2 6">Belongs to the GDT1 family.</text>
</comment>
<feature type="transmembrane region" description="Helical" evidence="6">
    <location>
        <begin position="136"/>
        <end position="155"/>
    </location>
</feature>
<organism evidence="7">
    <name type="scientific">Oryza punctata</name>
    <name type="common">Red rice</name>
    <dbReference type="NCBI Taxonomy" id="4537"/>
    <lineage>
        <taxon>Eukaryota</taxon>
        <taxon>Viridiplantae</taxon>
        <taxon>Streptophyta</taxon>
        <taxon>Embryophyta</taxon>
        <taxon>Tracheophyta</taxon>
        <taxon>Spermatophyta</taxon>
        <taxon>Magnoliopsida</taxon>
        <taxon>Liliopsida</taxon>
        <taxon>Poales</taxon>
        <taxon>Poaceae</taxon>
        <taxon>BOP clade</taxon>
        <taxon>Oryzoideae</taxon>
        <taxon>Oryzeae</taxon>
        <taxon>Oryzinae</taxon>
        <taxon>Oryza</taxon>
    </lineage>
</organism>
<dbReference type="InterPro" id="IPR001727">
    <property type="entry name" value="GDT1-like"/>
</dbReference>
<dbReference type="PANTHER" id="PTHR12608">
    <property type="entry name" value="TRANSMEMBRANE PROTEIN HTP-1 RELATED"/>
    <property type="match status" value="1"/>
</dbReference>
<dbReference type="GO" id="GO:0032472">
    <property type="term" value="P:Golgi calcium ion transport"/>
    <property type="evidence" value="ECO:0007669"/>
    <property type="project" value="TreeGrafter"/>
</dbReference>
<sequence length="259" mass="27985">MAPSLLGGFTKSLAMTVLSEIGDKTFFAAAILAMRYPRKLVLAGCLTALTVMTALSVSLGWVAPNLISRKWTHHVTTLLFFVFGILSLWEGFKEDGDSEELAEVEAELDANFKSNKAESKSKSKANDDKKKQQRPFVLQFFSPIFIKAFSITFFGEWGDKSQIATIGLAADENPFGVVLGGILYGLHLLFPLHVLNALLSSLTKPVTVHRAQALCTTAAVMGGKSLASQISEKMVGLSSGVLFLLFGIMSYLSGPEGEI</sequence>
<feature type="transmembrane region" description="Helical" evidence="6">
    <location>
        <begin position="40"/>
        <end position="59"/>
    </location>
</feature>
<evidence type="ECO:0000313" key="7">
    <source>
        <dbReference type="EnsemblPlants" id="OPUNC08G13740.2"/>
    </source>
</evidence>